<dbReference type="SUPFAM" id="SSF53098">
    <property type="entry name" value="Ribonuclease H-like"/>
    <property type="match status" value="1"/>
</dbReference>
<dbReference type="EMBL" id="JAVFKD010000004">
    <property type="protein sequence ID" value="KAK5995590.1"/>
    <property type="molecule type" value="Genomic_DNA"/>
</dbReference>
<sequence length="800" mass="88257">MYSSAGYFVASDNSQKPVASRNSNHLHLRAPATDICGAYSKPGSFLEFSLATHSPNASNSSTPIASRLAAGVVQLSRGPGTLLDVANASNSLNIVPAAKFRVLGAFEAHPVVMKQLHSPGYGASRLQELRPQSSVSHAQAAMFDQPRVMGSCNSPPSRSPLPSKVASDSDDDIMDDHSRLSLIDSPNYIVKGAEVNGPESIPSIAPPSMFPPLTTLGKPIRSAMILIKQAREYLRRRREDGFRVKIQLSVIISIRASSIQETTDDERPSFLVAVGDHALAENARCRLFLEKNSGGLSQENFGQHPLMLGQNHEEARAPSLSQIKLLECSRRTPTSRHGEMRLAETKNMRAIGTRSWTVEEEGPLKRLIVAGSTWDTILEAMPDRTRSGVYSHIKTHLKADLTEATPTQGRASKSRPAKHFEESYLAPSKKHALTAAPTQQAPEKSRLRAPEMRVAQTSQESPDAGADLKAGTPATKQSRNINTNTQSPSKSETAKTESADLQLWVPKAALSNDPRISAYTSETFMDLNALGLALQQQWPTSRGFKAVIDQLQKVRDGSESEASLLILDTDFIATTRRVLEVAVGEFNSGKILLDSQVDNQCSTEELLERPDGRLLESYERKQSYRTLQKVYGSHDPAKCSNKKTPREIAEILKNAGVTKQSIILVWHTGYFDLTLLRELFESAGCDDILPPVKNCIPMTNHFRQGLPPRDQTGRMFTCRLHQLFPVLFAGHKLIGLSHNAAPDVQMLRLMVLLLIQLQRPLLKRGLDDFPKTTLEFVRDARPPNNFLDRRLGFSFTHHSE</sequence>
<evidence type="ECO:0000313" key="2">
    <source>
        <dbReference type="EMBL" id="KAK5995590.1"/>
    </source>
</evidence>
<accession>A0ABR0STV0</accession>
<organism evidence="2 3">
    <name type="scientific">Cladobotryum mycophilum</name>
    <dbReference type="NCBI Taxonomy" id="491253"/>
    <lineage>
        <taxon>Eukaryota</taxon>
        <taxon>Fungi</taxon>
        <taxon>Dikarya</taxon>
        <taxon>Ascomycota</taxon>
        <taxon>Pezizomycotina</taxon>
        <taxon>Sordariomycetes</taxon>
        <taxon>Hypocreomycetidae</taxon>
        <taxon>Hypocreales</taxon>
        <taxon>Hypocreaceae</taxon>
        <taxon>Cladobotryum</taxon>
    </lineage>
</organism>
<gene>
    <name evidence="2" type="ORF">PT974_04003</name>
</gene>
<feature type="compositionally biased region" description="Polar residues" evidence="1">
    <location>
        <begin position="474"/>
        <end position="491"/>
    </location>
</feature>
<proteinExistence type="predicted"/>
<evidence type="ECO:0000313" key="3">
    <source>
        <dbReference type="Proteomes" id="UP001338125"/>
    </source>
</evidence>
<comment type="caution">
    <text evidence="2">The sequence shown here is derived from an EMBL/GenBank/DDBJ whole genome shotgun (WGS) entry which is preliminary data.</text>
</comment>
<feature type="region of interest" description="Disordered" evidence="1">
    <location>
        <begin position="147"/>
        <end position="171"/>
    </location>
</feature>
<feature type="region of interest" description="Disordered" evidence="1">
    <location>
        <begin position="401"/>
        <end position="498"/>
    </location>
</feature>
<keyword evidence="3" id="KW-1185">Reference proteome</keyword>
<evidence type="ECO:0000256" key="1">
    <source>
        <dbReference type="SAM" id="MobiDB-lite"/>
    </source>
</evidence>
<dbReference type="Proteomes" id="UP001338125">
    <property type="component" value="Unassembled WGS sequence"/>
</dbReference>
<protein>
    <recommendedName>
        <fullName evidence="4">Myb-like domain-containing protein</fullName>
    </recommendedName>
</protein>
<dbReference type="InterPro" id="IPR012337">
    <property type="entry name" value="RNaseH-like_sf"/>
</dbReference>
<reference evidence="2 3" key="1">
    <citation type="submission" date="2024-01" db="EMBL/GenBank/DDBJ databases">
        <title>Complete genome of Cladobotryum mycophilum ATHUM6906.</title>
        <authorList>
            <person name="Christinaki A.C."/>
            <person name="Myridakis A.I."/>
            <person name="Kouvelis V.N."/>
        </authorList>
    </citation>
    <scope>NUCLEOTIDE SEQUENCE [LARGE SCALE GENOMIC DNA]</scope>
    <source>
        <strain evidence="2 3">ATHUM6906</strain>
    </source>
</reference>
<name>A0ABR0STV0_9HYPO</name>
<evidence type="ECO:0008006" key="4">
    <source>
        <dbReference type="Google" id="ProtNLM"/>
    </source>
</evidence>